<sequence>MQTGEPGGGRVSCNTDRIPVSTLTRHSQNTDQTATYELLYCPVSAEISNVQGSAASFISGQSVQSEKCSPVTRGHRAMNKDVPALLLSVLSCDERGEGPPGQVTVRLRSQADLESLFLLQETRESPGLYSGKIRACLIRSVLGTILSTASGSVAGDNSVTANTSHGNAELIGYRYLRSTTQSQNMMCTAARSSGSVTPVFKSRELYDGLSQSYPSKSTVQLQACVFFSCELGLNRRFEDRSALLTQLTDDRTCNRVLLALANCSSAVATEGKTRLQVRGGSGGDRQVATDERWGAGRKQPDPLSTPPRQQKRPVTVCAASAHSAVTHRPVCLPPPPFSSLGPGPCK</sequence>
<evidence type="ECO:0000313" key="3">
    <source>
        <dbReference type="Proteomes" id="UP001519460"/>
    </source>
</evidence>
<evidence type="ECO:0000313" key="2">
    <source>
        <dbReference type="EMBL" id="KAK7501972.1"/>
    </source>
</evidence>
<name>A0ABD0LSF2_9CAEN</name>
<feature type="region of interest" description="Disordered" evidence="1">
    <location>
        <begin position="276"/>
        <end position="315"/>
    </location>
</feature>
<dbReference type="AlphaFoldDB" id="A0ABD0LSF2"/>
<accession>A0ABD0LSF2</accession>
<feature type="compositionally biased region" description="Basic and acidic residues" evidence="1">
    <location>
        <begin position="287"/>
        <end position="300"/>
    </location>
</feature>
<keyword evidence="3" id="KW-1185">Reference proteome</keyword>
<proteinExistence type="predicted"/>
<gene>
    <name evidence="2" type="ORF">BaRGS_00006724</name>
</gene>
<protein>
    <submittedName>
        <fullName evidence="2">Uncharacterized protein</fullName>
    </submittedName>
</protein>
<dbReference type="Proteomes" id="UP001519460">
    <property type="component" value="Unassembled WGS sequence"/>
</dbReference>
<dbReference type="EMBL" id="JACVVK020000028">
    <property type="protein sequence ID" value="KAK7501972.1"/>
    <property type="molecule type" value="Genomic_DNA"/>
</dbReference>
<evidence type="ECO:0000256" key="1">
    <source>
        <dbReference type="SAM" id="MobiDB-lite"/>
    </source>
</evidence>
<comment type="caution">
    <text evidence="2">The sequence shown here is derived from an EMBL/GenBank/DDBJ whole genome shotgun (WGS) entry which is preliminary data.</text>
</comment>
<reference evidence="2 3" key="1">
    <citation type="journal article" date="2023" name="Sci. Data">
        <title>Genome assembly of the Korean intertidal mud-creeper Batillaria attramentaria.</title>
        <authorList>
            <person name="Patra A.K."/>
            <person name="Ho P.T."/>
            <person name="Jun S."/>
            <person name="Lee S.J."/>
            <person name="Kim Y."/>
            <person name="Won Y.J."/>
        </authorList>
    </citation>
    <scope>NUCLEOTIDE SEQUENCE [LARGE SCALE GENOMIC DNA]</scope>
    <source>
        <strain evidence="2">Wonlab-2016</strain>
    </source>
</reference>
<organism evidence="2 3">
    <name type="scientific">Batillaria attramentaria</name>
    <dbReference type="NCBI Taxonomy" id="370345"/>
    <lineage>
        <taxon>Eukaryota</taxon>
        <taxon>Metazoa</taxon>
        <taxon>Spiralia</taxon>
        <taxon>Lophotrochozoa</taxon>
        <taxon>Mollusca</taxon>
        <taxon>Gastropoda</taxon>
        <taxon>Caenogastropoda</taxon>
        <taxon>Sorbeoconcha</taxon>
        <taxon>Cerithioidea</taxon>
        <taxon>Batillariidae</taxon>
        <taxon>Batillaria</taxon>
    </lineage>
</organism>